<name>A0A7Y9IZ77_9BURK</name>
<dbReference type="AlphaFoldDB" id="A0A7Y9IZ77"/>
<dbReference type="GO" id="GO:0003857">
    <property type="term" value="F:(3S)-3-hydroxyacyl-CoA dehydrogenase (NAD+) activity"/>
    <property type="evidence" value="ECO:0007669"/>
    <property type="project" value="TreeGrafter"/>
</dbReference>
<dbReference type="Proteomes" id="UP000542125">
    <property type="component" value="Unassembled WGS sequence"/>
</dbReference>
<dbReference type="GO" id="GO:0006635">
    <property type="term" value="P:fatty acid beta-oxidation"/>
    <property type="evidence" value="ECO:0007669"/>
    <property type="project" value="TreeGrafter"/>
</dbReference>
<dbReference type="PANTHER" id="PTHR13078">
    <property type="entry name" value="PEROXISOMAL MULTIFUNCTIONAL ENZYME TYPE 2-RELATED"/>
    <property type="match status" value="1"/>
</dbReference>
<organism evidence="3 4">
    <name type="scientific">Pigmentiphaga litoralis</name>
    <dbReference type="NCBI Taxonomy" id="516702"/>
    <lineage>
        <taxon>Bacteria</taxon>
        <taxon>Pseudomonadati</taxon>
        <taxon>Pseudomonadota</taxon>
        <taxon>Betaproteobacteria</taxon>
        <taxon>Burkholderiales</taxon>
        <taxon>Alcaligenaceae</taxon>
        <taxon>Pigmentiphaga</taxon>
    </lineage>
</organism>
<protein>
    <submittedName>
        <fullName evidence="3">Acyl dehydratase</fullName>
    </submittedName>
</protein>
<comment type="caution">
    <text evidence="3">The sequence shown here is derived from an EMBL/GenBank/DDBJ whole genome shotgun (WGS) entry which is preliminary data.</text>
</comment>
<accession>A0A7Y9IZ77</accession>
<dbReference type="GO" id="GO:0044594">
    <property type="term" value="F:17-beta-hydroxysteroid dehydrogenase (NAD+) activity"/>
    <property type="evidence" value="ECO:0007669"/>
    <property type="project" value="TreeGrafter"/>
</dbReference>
<evidence type="ECO:0000259" key="1">
    <source>
        <dbReference type="Pfam" id="PF01575"/>
    </source>
</evidence>
<dbReference type="InterPro" id="IPR054357">
    <property type="entry name" value="MFE-2_N"/>
</dbReference>
<proteinExistence type="predicted"/>
<dbReference type="Pfam" id="PF22622">
    <property type="entry name" value="MFE-2_hydrat-2_N"/>
    <property type="match status" value="1"/>
</dbReference>
<feature type="domain" description="MaoC-like" evidence="1">
    <location>
        <begin position="184"/>
        <end position="289"/>
    </location>
</feature>
<feature type="domain" description="Peroxisomal multifunctional enzyme type 2-like N-terminal" evidence="2">
    <location>
        <begin position="26"/>
        <end position="154"/>
    </location>
</feature>
<dbReference type="InterPro" id="IPR029069">
    <property type="entry name" value="HotDog_dom_sf"/>
</dbReference>
<dbReference type="InterPro" id="IPR002539">
    <property type="entry name" value="MaoC-like_dom"/>
</dbReference>
<dbReference type="EMBL" id="JACBYR010000003">
    <property type="protein sequence ID" value="NYE85850.1"/>
    <property type="molecule type" value="Genomic_DNA"/>
</dbReference>
<keyword evidence="4" id="KW-1185">Reference proteome</keyword>
<reference evidence="3 4" key="1">
    <citation type="submission" date="2020-07" db="EMBL/GenBank/DDBJ databases">
        <title>Genomic Encyclopedia of Type Strains, Phase IV (KMG-V): Genome sequencing to study the core and pangenomes of soil and plant-associated prokaryotes.</title>
        <authorList>
            <person name="Whitman W."/>
        </authorList>
    </citation>
    <scope>NUCLEOTIDE SEQUENCE [LARGE SCALE GENOMIC DNA]</scope>
    <source>
        <strain evidence="3 4">SAS40</strain>
    </source>
</reference>
<evidence type="ECO:0000259" key="2">
    <source>
        <dbReference type="Pfam" id="PF22622"/>
    </source>
</evidence>
<dbReference type="Pfam" id="PF01575">
    <property type="entry name" value="MaoC_dehydratas"/>
    <property type="match status" value="1"/>
</dbReference>
<dbReference type="Gene3D" id="3.10.129.10">
    <property type="entry name" value="Hotdog Thioesterase"/>
    <property type="match status" value="1"/>
</dbReference>
<evidence type="ECO:0000313" key="4">
    <source>
        <dbReference type="Proteomes" id="UP000542125"/>
    </source>
</evidence>
<sequence length="299" mass="31794">MNAIRSASLAPHALLARPFAPIVQDYSIRDTLLYALAIGMGAEPADTGALSYVYEGAPGGLLAVPTMVNVLGYTGFWADQPGTGITWRQLVHVEQAITLHRELPAAGRVVGHNRVVGLHDRGNGKGALMLQERRVCDAESGALWATVMQTTLLRADGGFGIEHGASHGVMPAARHAVPTRPGDACCDLPTLPQAALLYRLNGDFNPLHADPDVARSAGFARPILHGLATMGGAMHAALKTLLAYDVSAVRGMRVRFTAPVWPGDTLRTELWRDGDALSFRTTAVERGMVVLDAGRIDLA</sequence>
<dbReference type="SUPFAM" id="SSF54637">
    <property type="entry name" value="Thioesterase/thiol ester dehydrase-isomerase"/>
    <property type="match status" value="2"/>
</dbReference>
<dbReference type="GO" id="GO:0004300">
    <property type="term" value="F:enoyl-CoA hydratase activity"/>
    <property type="evidence" value="ECO:0007669"/>
    <property type="project" value="TreeGrafter"/>
</dbReference>
<evidence type="ECO:0000313" key="3">
    <source>
        <dbReference type="EMBL" id="NYE85850.1"/>
    </source>
</evidence>
<dbReference type="PANTHER" id="PTHR13078:SF56">
    <property type="entry name" value="PEROXISOMAL MULTIFUNCTIONAL ENZYME TYPE 2"/>
    <property type="match status" value="1"/>
</dbReference>
<gene>
    <name evidence="3" type="ORF">FHW18_005169</name>
</gene>
<dbReference type="CDD" id="cd03448">
    <property type="entry name" value="HDE_HSD"/>
    <property type="match status" value="1"/>
</dbReference>
<dbReference type="RefSeq" id="WP_179590301.1">
    <property type="nucleotide sequence ID" value="NZ_JACBYR010000003.1"/>
</dbReference>